<keyword evidence="1" id="KW-1133">Transmembrane helix</keyword>
<dbReference type="PANTHER" id="PTHR37314:SF4">
    <property type="entry name" value="UPF0700 TRANSMEMBRANE PROTEIN YOAK"/>
    <property type="match status" value="1"/>
</dbReference>
<accession>A0A412PH82</accession>
<evidence type="ECO:0000313" key="3">
    <source>
        <dbReference type="Proteomes" id="UP000284731"/>
    </source>
</evidence>
<comment type="caution">
    <text evidence="2">The sequence shown here is derived from an EMBL/GenBank/DDBJ whole genome shotgun (WGS) entry which is preliminary data.</text>
</comment>
<keyword evidence="1" id="KW-0472">Membrane</keyword>
<sequence length="218" mass="24200">MNKQQMSDAFITSAFLAFSGGLQDAYTFNTRDHVFANAQTGNLVLMTQNLMEGNVAHSLNYLLPIFAFIVGVFIAEQLQGRLKEKKSLHWRQFIVLIEIITLLLVGFIPGSLNNIANMLVSFSCALQVQSFRKVNGNTYASTMCIGNIKSATARLSAFFRTKNKTYLHQSMHYFGIIVIFAIGAGLGGVISKQLGYPTIWISCAILLIPLILMHERKA</sequence>
<dbReference type="RefSeq" id="WP_118764044.1">
    <property type="nucleotide sequence ID" value="NZ_CABJCF010000001.1"/>
</dbReference>
<dbReference type="PANTHER" id="PTHR37314">
    <property type="entry name" value="SLR0142 PROTEIN"/>
    <property type="match status" value="1"/>
</dbReference>
<dbReference type="InterPro" id="IPR010699">
    <property type="entry name" value="DUF1275"/>
</dbReference>
<feature type="transmembrane region" description="Helical" evidence="1">
    <location>
        <begin position="90"/>
        <end position="112"/>
    </location>
</feature>
<dbReference type="Pfam" id="PF06912">
    <property type="entry name" value="DUF1275"/>
    <property type="match status" value="1"/>
</dbReference>
<feature type="transmembrane region" description="Helical" evidence="1">
    <location>
        <begin position="59"/>
        <end position="78"/>
    </location>
</feature>
<dbReference type="AlphaFoldDB" id="A0A412PH82"/>
<feature type="transmembrane region" description="Helical" evidence="1">
    <location>
        <begin position="171"/>
        <end position="190"/>
    </location>
</feature>
<evidence type="ECO:0000313" key="2">
    <source>
        <dbReference type="EMBL" id="RGT57523.1"/>
    </source>
</evidence>
<dbReference type="Proteomes" id="UP000284731">
    <property type="component" value="Unassembled WGS sequence"/>
</dbReference>
<reference evidence="2 3" key="1">
    <citation type="submission" date="2018-08" db="EMBL/GenBank/DDBJ databases">
        <title>A genome reference for cultivated species of the human gut microbiota.</title>
        <authorList>
            <person name="Zou Y."/>
            <person name="Xue W."/>
            <person name="Luo G."/>
        </authorList>
    </citation>
    <scope>NUCLEOTIDE SEQUENCE [LARGE SCALE GENOMIC DNA]</scope>
    <source>
        <strain evidence="2 3">AF18-46</strain>
    </source>
</reference>
<proteinExistence type="predicted"/>
<evidence type="ECO:0000256" key="1">
    <source>
        <dbReference type="SAM" id="Phobius"/>
    </source>
</evidence>
<gene>
    <name evidence="2" type="ORF">DWX20_00290</name>
</gene>
<name>A0A412PH82_9FIRM</name>
<keyword evidence="1" id="KW-0812">Transmembrane</keyword>
<protein>
    <submittedName>
        <fullName evidence="2">DUF1275 domain-containing protein</fullName>
    </submittedName>
</protein>
<dbReference type="EMBL" id="QRWX01000001">
    <property type="protein sequence ID" value="RGT57523.1"/>
    <property type="molecule type" value="Genomic_DNA"/>
</dbReference>
<organism evidence="2 3">
    <name type="scientific">Solobacterium moorei</name>
    <dbReference type="NCBI Taxonomy" id="102148"/>
    <lineage>
        <taxon>Bacteria</taxon>
        <taxon>Bacillati</taxon>
        <taxon>Bacillota</taxon>
        <taxon>Erysipelotrichia</taxon>
        <taxon>Erysipelotrichales</taxon>
        <taxon>Erysipelotrichaceae</taxon>
        <taxon>Solobacterium</taxon>
    </lineage>
</organism>
<feature type="transmembrane region" description="Helical" evidence="1">
    <location>
        <begin position="196"/>
        <end position="213"/>
    </location>
</feature>